<proteinExistence type="predicted"/>
<evidence type="ECO:0000256" key="1">
    <source>
        <dbReference type="ARBA" id="ARBA00004651"/>
    </source>
</evidence>
<feature type="transmembrane region" description="Helical" evidence="11">
    <location>
        <begin position="179"/>
        <end position="197"/>
    </location>
</feature>
<gene>
    <name evidence="13" type="ORF">A3F84_17225</name>
</gene>
<dbReference type="PANTHER" id="PTHR30561:SF9">
    <property type="entry name" value="4-AMINO-4-DEOXY-L-ARABINOSE-PHOSPHOUNDECAPRENOL FLIPPASE SUBUNIT ARNF-RELATED"/>
    <property type="match status" value="1"/>
</dbReference>
<comment type="caution">
    <text evidence="13">The sequence shown here is derived from an EMBL/GenBank/DDBJ whole genome shotgun (WGS) entry which is preliminary data.</text>
</comment>
<dbReference type="GO" id="GO:0005886">
    <property type="term" value="C:plasma membrane"/>
    <property type="evidence" value="ECO:0007669"/>
    <property type="project" value="UniProtKB-SubCell"/>
</dbReference>
<keyword evidence="2" id="KW-1003">Cell membrane</keyword>
<accession>A0A1F6C9W8</accession>
<dbReference type="InterPro" id="IPR037185">
    <property type="entry name" value="EmrE-like"/>
</dbReference>
<evidence type="ECO:0000256" key="3">
    <source>
        <dbReference type="ARBA" id="ARBA00022516"/>
    </source>
</evidence>
<dbReference type="InterPro" id="IPR000390">
    <property type="entry name" value="Small_drug/metabolite_transptr"/>
</dbReference>
<evidence type="ECO:0000256" key="10">
    <source>
        <dbReference type="ARBA" id="ARBA00023136"/>
    </source>
</evidence>
<evidence type="ECO:0000259" key="12">
    <source>
        <dbReference type="Pfam" id="PF00892"/>
    </source>
</evidence>
<feature type="transmembrane region" description="Helical" evidence="11">
    <location>
        <begin position="88"/>
        <end position="107"/>
    </location>
</feature>
<evidence type="ECO:0000256" key="5">
    <source>
        <dbReference type="ARBA" id="ARBA00022556"/>
    </source>
</evidence>
<dbReference type="GO" id="GO:0022857">
    <property type="term" value="F:transmembrane transporter activity"/>
    <property type="evidence" value="ECO:0007669"/>
    <property type="project" value="InterPro"/>
</dbReference>
<evidence type="ECO:0000313" key="14">
    <source>
        <dbReference type="Proteomes" id="UP000178606"/>
    </source>
</evidence>
<keyword evidence="6 11" id="KW-0812">Transmembrane</keyword>
<dbReference type="Proteomes" id="UP000178606">
    <property type="component" value="Unassembled WGS sequence"/>
</dbReference>
<evidence type="ECO:0000256" key="2">
    <source>
        <dbReference type="ARBA" id="ARBA00022475"/>
    </source>
</evidence>
<name>A0A1F6C9W8_HANXR</name>
<feature type="transmembrane region" description="Helical" evidence="11">
    <location>
        <begin position="30"/>
        <end position="49"/>
    </location>
</feature>
<keyword evidence="5" id="KW-0441">Lipid A biosynthesis</keyword>
<feature type="transmembrane region" description="Helical" evidence="11">
    <location>
        <begin position="241"/>
        <end position="259"/>
    </location>
</feature>
<evidence type="ECO:0000256" key="11">
    <source>
        <dbReference type="SAM" id="Phobius"/>
    </source>
</evidence>
<evidence type="ECO:0000256" key="4">
    <source>
        <dbReference type="ARBA" id="ARBA00022519"/>
    </source>
</evidence>
<keyword evidence="7" id="KW-0448">Lipopolysaccharide biosynthesis</keyword>
<comment type="subcellular location">
    <subcellularLocation>
        <location evidence="1">Cell membrane</location>
        <topology evidence="1">Multi-pass membrane protein</topology>
    </subcellularLocation>
</comment>
<keyword evidence="4" id="KW-0997">Cell inner membrane</keyword>
<feature type="transmembrane region" description="Helical" evidence="11">
    <location>
        <begin position="266"/>
        <end position="286"/>
    </location>
</feature>
<sequence>MTLRALLLLLCAALLHASWNLLVKRSRDKQVFTWCAMCAAALLFSPLVLKDIDALRGVDWRFVIASGATEVAYYAALTRAYERGDYSLVYPIARGSAPAFIALWAVLLLGERVSAWGGLGIAMIALGIQAIHQESLRRLRHPLHLLRAPGTRWALVVGVLISIYSSIDKVAVGRIPPDLYIVLMFAFVALLPAPYFLIQRGVAAVAAEWRTNALPILAVGAMNLLSYLLVLRAMQDANVSYVGAVREMSVVLAALFGAVGMREGFGLVRTVAAGVIFAGVVVIAGYG</sequence>
<evidence type="ECO:0000256" key="8">
    <source>
        <dbReference type="ARBA" id="ARBA00022989"/>
    </source>
</evidence>
<dbReference type="PANTHER" id="PTHR30561">
    <property type="entry name" value="SMR FAMILY PROTON-DEPENDENT DRUG EFFLUX TRANSPORTER SUGE"/>
    <property type="match status" value="1"/>
</dbReference>
<feature type="domain" description="EamA" evidence="12">
    <location>
        <begin position="4"/>
        <end position="128"/>
    </location>
</feature>
<evidence type="ECO:0000313" key="13">
    <source>
        <dbReference type="EMBL" id="OGG45890.1"/>
    </source>
</evidence>
<keyword evidence="9" id="KW-0443">Lipid metabolism</keyword>
<feature type="transmembrane region" description="Helical" evidence="11">
    <location>
        <begin position="209"/>
        <end position="229"/>
    </location>
</feature>
<keyword evidence="10 11" id="KW-0472">Membrane</keyword>
<feature type="transmembrane region" description="Helical" evidence="11">
    <location>
        <begin position="151"/>
        <end position="167"/>
    </location>
</feature>
<dbReference type="GO" id="GO:0009103">
    <property type="term" value="P:lipopolysaccharide biosynthetic process"/>
    <property type="evidence" value="ECO:0007669"/>
    <property type="project" value="UniProtKB-KW"/>
</dbReference>
<dbReference type="AlphaFoldDB" id="A0A1F6C9W8"/>
<dbReference type="Pfam" id="PF00892">
    <property type="entry name" value="EamA"/>
    <property type="match status" value="2"/>
</dbReference>
<keyword evidence="8 11" id="KW-1133">Transmembrane helix</keyword>
<protein>
    <recommendedName>
        <fullName evidence="12">EamA domain-containing protein</fullName>
    </recommendedName>
</protein>
<dbReference type="EMBL" id="MFKF01000360">
    <property type="protein sequence ID" value="OGG45890.1"/>
    <property type="molecule type" value="Genomic_DNA"/>
</dbReference>
<dbReference type="Gene3D" id="1.10.3730.20">
    <property type="match status" value="2"/>
</dbReference>
<dbReference type="SUPFAM" id="SSF103481">
    <property type="entry name" value="Multidrug resistance efflux transporter EmrE"/>
    <property type="match status" value="2"/>
</dbReference>
<evidence type="ECO:0000256" key="7">
    <source>
        <dbReference type="ARBA" id="ARBA00022985"/>
    </source>
</evidence>
<feature type="transmembrane region" description="Helical" evidence="11">
    <location>
        <begin position="113"/>
        <end position="131"/>
    </location>
</feature>
<organism evidence="13 14">
    <name type="scientific">Handelsmanbacteria sp. (strain RIFCSPLOWO2_12_FULL_64_10)</name>
    <dbReference type="NCBI Taxonomy" id="1817868"/>
    <lineage>
        <taxon>Bacteria</taxon>
        <taxon>Candidatus Handelsmaniibacteriota</taxon>
    </lineage>
</organism>
<evidence type="ECO:0000256" key="9">
    <source>
        <dbReference type="ARBA" id="ARBA00023098"/>
    </source>
</evidence>
<dbReference type="InterPro" id="IPR000620">
    <property type="entry name" value="EamA_dom"/>
</dbReference>
<keyword evidence="3" id="KW-0444">Lipid biosynthesis</keyword>
<feature type="domain" description="EamA" evidence="12">
    <location>
        <begin position="152"/>
        <end position="283"/>
    </location>
</feature>
<evidence type="ECO:0000256" key="6">
    <source>
        <dbReference type="ARBA" id="ARBA00022692"/>
    </source>
</evidence>
<reference evidence="13 14" key="1">
    <citation type="journal article" date="2016" name="Nat. Commun.">
        <title>Thousands of microbial genomes shed light on interconnected biogeochemical processes in an aquifer system.</title>
        <authorList>
            <person name="Anantharaman K."/>
            <person name="Brown C.T."/>
            <person name="Hug L.A."/>
            <person name="Sharon I."/>
            <person name="Castelle C.J."/>
            <person name="Probst A.J."/>
            <person name="Thomas B.C."/>
            <person name="Singh A."/>
            <person name="Wilkins M.J."/>
            <person name="Karaoz U."/>
            <person name="Brodie E.L."/>
            <person name="Williams K.H."/>
            <person name="Hubbard S.S."/>
            <person name="Banfield J.F."/>
        </authorList>
    </citation>
    <scope>NUCLEOTIDE SEQUENCE [LARGE SCALE GENOMIC DNA]</scope>
    <source>
        <strain evidence="14">RIFCSPLOWO2_12_FULL_64_10</strain>
    </source>
</reference>